<dbReference type="InterPro" id="IPR007148">
    <property type="entry name" value="SSU_processome_Utp12"/>
</dbReference>
<feature type="region of interest" description="Disordered" evidence="4">
    <location>
        <begin position="480"/>
        <end position="553"/>
    </location>
</feature>
<protein>
    <recommendedName>
        <fullName evidence="5">Small-subunit processome Utp12 domain-containing protein</fullName>
    </recommendedName>
</protein>
<dbReference type="GO" id="GO:0032040">
    <property type="term" value="C:small-subunit processome"/>
    <property type="evidence" value="ECO:0007669"/>
    <property type="project" value="UniProtKB-ARBA"/>
</dbReference>
<dbReference type="PANTHER" id="PTHR44267">
    <property type="entry name" value="WD REPEAT-CONTAINING PROTEIN 43"/>
    <property type="match status" value="1"/>
</dbReference>
<dbReference type="InterPro" id="IPR015943">
    <property type="entry name" value="WD40/YVTN_repeat-like_dom_sf"/>
</dbReference>
<comment type="similarity">
    <text evidence="3">Belongs to the UTP5 family.</text>
</comment>
<dbReference type="VEuPathDB" id="FungiDB:CXQ85_004524"/>
<feature type="compositionally biased region" description="Acidic residues" evidence="4">
    <location>
        <begin position="521"/>
        <end position="553"/>
    </location>
</feature>
<dbReference type="InterPro" id="IPR052414">
    <property type="entry name" value="U3_snoRNA-assoc_WDR"/>
</dbReference>
<accession>A0A2V1AT51</accession>
<dbReference type="SUPFAM" id="SSF50969">
    <property type="entry name" value="YVTN repeat-like/Quinoprotein amine dehydrogenase"/>
    <property type="match status" value="1"/>
</dbReference>
<dbReference type="EMBL" id="PKFO01000004">
    <property type="protein sequence ID" value="PVH21008.1"/>
    <property type="molecule type" value="Genomic_DNA"/>
</dbReference>
<organism evidence="6 7">
    <name type="scientific">Candidozyma haemuli</name>
    <dbReference type="NCBI Taxonomy" id="45357"/>
    <lineage>
        <taxon>Eukaryota</taxon>
        <taxon>Fungi</taxon>
        <taxon>Dikarya</taxon>
        <taxon>Ascomycota</taxon>
        <taxon>Saccharomycotina</taxon>
        <taxon>Pichiomycetes</taxon>
        <taxon>Metschnikowiaceae</taxon>
        <taxon>Candidozyma</taxon>
    </lineage>
</organism>
<dbReference type="STRING" id="45357.A0A2V1AT51"/>
<dbReference type="AlphaFoldDB" id="A0A2V1AT51"/>
<evidence type="ECO:0000256" key="1">
    <source>
        <dbReference type="ARBA" id="ARBA00004123"/>
    </source>
</evidence>
<dbReference type="PANTHER" id="PTHR44267:SF1">
    <property type="entry name" value="WD REPEAT-CONTAINING PROTEIN 43"/>
    <property type="match status" value="1"/>
</dbReference>
<dbReference type="OrthoDB" id="30195at2759"/>
<keyword evidence="2" id="KW-0539">Nucleus</keyword>
<name>A0A2V1AT51_9ASCO</name>
<feature type="compositionally biased region" description="Acidic residues" evidence="4">
    <location>
        <begin position="482"/>
        <end position="503"/>
    </location>
</feature>
<evidence type="ECO:0000313" key="6">
    <source>
        <dbReference type="EMBL" id="PVH21008.1"/>
    </source>
</evidence>
<dbReference type="Proteomes" id="UP000244309">
    <property type="component" value="Unassembled WGS sequence"/>
</dbReference>
<dbReference type="GO" id="GO:0000462">
    <property type="term" value="P:maturation of SSU-rRNA from tricistronic rRNA transcript (SSU-rRNA, 5.8S rRNA, LSU-rRNA)"/>
    <property type="evidence" value="ECO:0007669"/>
    <property type="project" value="TreeGrafter"/>
</dbReference>
<evidence type="ECO:0000256" key="3">
    <source>
        <dbReference type="ARBA" id="ARBA00038335"/>
    </source>
</evidence>
<dbReference type="Pfam" id="PF04003">
    <property type="entry name" value="Utp12"/>
    <property type="match status" value="1"/>
</dbReference>
<proteinExistence type="inferred from homology"/>
<dbReference type="RefSeq" id="XP_025341948.1">
    <property type="nucleotide sequence ID" value="XM_025488140.1"/>
</dbReference>
<evidence type="ECO:0000256" key="4">
    <source>
        <dbReference type="SAM" id="MobiDB-lite"/>
    </source>
</evidence>
<evidence type="ECO:0000313" key="7">
    <source>
        <dbReference type="Proteomes" id="UP000244309"/>
    </source>
</evidence>
<dbReference type="InterPro" id="IPR011044">
    <property type="entry name" value="Quino_amine_DH_bsu"/>
</dbReference>
<keyword evidence="7" id="KW-1185">Reference proteome</keyword>
<dbReference type="Gene3D" id="2.130.10.10">
    <property type="entry name" value="YVTN repeat-like/Quinoprotein amine dehydrogenase"/>
    <property type="match status" value="1"/>
</dbReference>
<evidence type="ECO:0000256" key="2">
    <source>
        <dbReference type="ARBA" id="ARBA00023242"/>
    </source>
</evidence>
<comment type="subcellular location">
    <subcellularLocation>
        <location evidence="1">Nucleus</location>
    </subcellularLocation>
</comment>
<gene>
    <name evidence="6" type="ORF">CXQ85_004524</name>
</gene>
<reference evidence="6 7" key="1">
    <citation type="submission" date="2017-12" db="EMBL/GenBank/DDBJ databases">
        <title>Genome Sequence of a Multidrug-Resistant Candida haemulonii Isolate from a Patient with Chronic Leg Ulcers in Israel.</title>
        <authorList>
            <person name="Chow N.A."/>
            <person name="Gade L."/>
            <person name="Batra D."/>
            <person name="Rowe L.A."/>
            <person name="Ben-Ami R."/>
            <person name="Loparev V.N."/>
            <person name="Litvintseva A.P."/>
        </authorList>
    </citation>
    <scope>NUCLEOTIDE SEQUENCE [LARGE SCALE GENOMIC DNA]</scope>
    <source>
        <strain evidence="6 7">B11899</strain>
    </source>
</reference>
<comment type="caution">
    <text evidence="6">The sequence shown here is derived from an EMBL/GenBank/DDBJ whole genome shotgun (WGS) entry which is preliminary data.</text>
</comment>
<evidence type="ECO:0000259" key="5">
    <source>
        <dbReference type="Pfam" id="PF04003"/>
    </source>
</evidence>
<sequence length="553" mass="60484">MTAFSTADASGSFVASVISKKARNEVQIRVFPGENGQVSDDLVQRFDLDASATITSVAWFNDVVQQPKKKGKKRAAEANGSAVNTAANGPEGLLAVVLDNAEVLVLSPYSDTPVHRITELKQVFLVAGSRNSSSFWAHIPNGLIEYSISSQSISTFIKVPKTSYTCIQHLAGSKDTVAVGSSTVQFVDPAKKSFTGKIQVDGTVSAIQQAGSYLYVALEGSNTLSVYDVKSHEHIAGLECAGEISKLNKISESQVAAISATSTEIFTGTDLTTTLQGAVENFFAQKSAYVAVLYDRNQPEFEAIAELKDHMEIQTKPSKKKKTKKESTPDVALDSTKPVEIDNLPPSELYSKLSGLITAKKVSKTKVLRLCASNDDEENIKETFRLFSQSDDRELLVKHLFSIVSSKVAADPSSKSSLSIWLKWILLTHGGYISKQDSLRDNLKKLQRSFEDGMTMMSRLLALQGRLQLLKSHAEFRSQVAEAEEQQAELDSEDEYDDEDENTLADQSANVEESIVYANGENDDFDSVDNVDESFPGEEEISDDDFLSFDEEA</sequence>
<dbReference type="GeneID" id="37009854"/>
<feature type="domain" description="Small-subunit processome Utp12" evidence="5">
    <location>
        <begin position="365"/>
        <end position="472"/>
    </location>
</feature>